<dbReference type="Proteomes" id="UP000673434">
    <property type="component" value="Unassembled WGS sequence"/>
</dbReference>
<dbReference type="EMBL" id="JAGKON010000002">
    <property type="protein sequence ID" value="MBQ0598500.1"/>
    <property type="molecule type" value="Genomic_DNA"/>
</dbReference>
<dbReference type="GO" id="GO:0003677">
    <property type="term" value="F:DNA binding"/>
    <property type="evidence" value="ECO:0007669"/>
    <property type="project" value="UniProtKB-KW"/>
</dbReference>
<reference evidence="9 10" key="4">
    <citation type="submission" date="2021-03" db="EMBL/GenBank/DDBJ databases">
        <authorList>
            <person name="Stanton E."/>
        </authorList>
    </citation>
    <scope>NUCLEOTIDE SEQUENCE [LARGE SCALE GENOMIC DNA]</scope>
    <source>
        <strain evidence="9 10">2020EL-00037</strain>
    </source>
</reference>
<dbReference type="InterPro" id="IPR036388">
    <property type="entry name" value="WH-like_DNA-bd_sf"/>
</dbReference>
<evidence type="ECO:0000256" key="1">
    <source>
        <dbReference type="ARBA" id="ARBA00023015"/>
    </source>
</evidence>
<keyword evidence="3" id="KW-0804">Transcription</keyword>
<gene>
    <name evidence="8" type="ORF">F6W21_23010</name>
    <name evidence="7" type="ORF">I8Y21_005282</name>
    <name evidence="9" type="ORF">J7S78_01650</name>
    <name evidence="6" type="ORF">RYF40_001237</name>
</gene>
<keyword evidence="10" id="KW-1185">Reference proteome</keyword>
<dbReference type="EMBL" id="DACXIC010000037">
    <property type="protein sequence ID" value="HAU4359200.1"/>
    <property type="molecule type" value="Genomic_DNA"/>
</dbReference>
<dbReference type="Proteomes" id="UP000868497">
    <property type="component" value="Unassembled WGS sequence"/>
</dbReference>
<keyword evidence="1" id="KW-0805">Transcription regulation</keyword>
<accession>A0A077MKP0</accession>
<dbReference type="RefSeq" id="WP_004103545.1">
    <property type="nucleotide sequence ID" value="NZ_ABFNOZ020000024.1"/>
</dbReference>
<reference evidence="7" key="2">
    <citation type="journal article" date="2018" name="Genome Biol.">
        <title>SKESA: strategic k-mer extension for scrupulous assemblies.</title>
        <authorList>
            <person name="Souvorov A."/>
            <person name="Agarwala R."/>
            <person name="Lipman D.J."/>
        </authorList>
    </citation>
    <scope>NUCLEOTIDE SEQUENCE</scope>
    <source>
        <strain evidence="8">AUSMDU00005748</strain>
        <strain evidence="7">R404</strain>
    </source>
</reference>
<reference evidence="6" key="5">
    <citation type="submission" date="2024-02" db="EMBL/GenBank/DDBJ databases">
        <authorList>
            <consortium name="Clinical and Environmental Microbiology Branch: Whole genome sequencing antimicrobial resistance pathogens in the healthcare setting"/>
        </authorList>
    </citation>
    <scope>NUCLEOTIDE SEQUENCE</scope>
    <source>
        <strain evidence="6">2023BB-00086</strain>
    </source>
</reference>
<dbReference type="EMBL" id="DACSEO010000101">
    <property type="protein sequence ID" value="HAT1684490.1"/>
    <property type="molecule type" value="Genomic_DNA"/>
</dbReference>
<dbReference type="SUPFAM" id="SSF46785">
    <property type="entry name" value="Winged helix' DNA-binding domain"/>
    <property type="match status" value="1"/>
</dbReference>
<dbReference type="InterPro" id="IPR036390">
    <property type="entry name" value="WH_DNA-bd_sf"/>
</dbReference>
<feature type="domain" description="HTH marR-type" evidence="4">
    <location>
        <begin position="14"/>
        <end position="149"/>
    </location>
</feature>
<dbReference type="GO" id="GO:0003700">
    <property type="term" value="F:DNA-binding transcription factor activity"/>
    <property type="evidence" value="ECO:0007669"/>
    <property type="project" value="InterPro"/>
</dbReference>
<dbReference type="OrthoDB" id="3693638at2"/>
<proteinExistence type="predicted"/>
<dbReference type="PATRIC" id="fig|571.108.peg.5720"/>
<dbReference type="SMART" id="SM00347">
    <property type="entry name" value="HTH_MARR"/>
    <property type="match status" value="1"/>
</dbReference>
<name>A0A077MKP0_KLEOX</name>
<dbReference type="AlphaFoldDB" id="A0A077MKP0"/>
<dbReference type="Pfam" id="PF01047">
    <property type="entry name" value="MarR"/>
    <property type="match status" value="1"/>
</dbReference>
<evidence type="ECO:0000313" key="10">
    <source>
        <dbReference type="Proteomes" id="UP000673434"/>
    </source>
</evidence>
<dbReference type="PROSITE" id="PS50995">
    <property type="entry name" value="HTH_MARR_2"/>
    <property type="match status" value="1"/>
</dbReference>
<dbReference type="PANTHER" id="PTHR42756:SF1">
    <property type="entry name" value="TRANSCRIPTIONAL REPRESSOR OF EMRAB OPERON"/>
    <property type="match status" value="1"/>
</dbReference>
<evidence type="ECO:0000259" key="4">
    <source>
        <dbReference type="PROSITE" id="PS50995"/>
    </source>
</evidence>
<protein>
    <submittedName>
        <fullName evidence="6">MarR family transcriptional regulator</fullName>
    </submittedName>
    <submittedName>
        <fullName evidence="5">Transcriptional regulator, MarR family</fullName>
    </submittedName>
</protein>
<keyword evidence="2" id="KW-0238">DNA-binding</keyword>
<dbReference type="Proteomes" id="UP000856143">
    <property type="component" value="Unassembled WGS sequence"/>
</dbReference>
<reference evidence="8" key="3">
    <citation type="submission" date="2019-09" db="EMBL/GenBank/DDBJ databases">
        <authorList>
            <consortium name="NCBI Pathogen Detection Project"/>
        </authorList>
    </citation>
    <scope>NUCLEOTIDE SEQUENCE</scope>
    <source>
        <strain evidence="8">AUSMDU00005748</strain>
        <strain evidence="7">R404</strain>
    </source>
</reference>
<evidence type="ECO:0000313" key="5">
    <source>
        <dbReference type="EMBL" id="CDG76960.1"/>
    </source>
</evidence>
<evidence type="ECO:0000256" key="3">
    <source>
        <dbReference type="ARBA" id="ARBA00023163"/>
    </source>
</evidence>
<dbReference type="InterPro" id="IPR000835">
    <property type="entry name" value="HTH_MarR-typ"/>
</dbReference>
<dbReference type="GeneID" id="93284142"/>
<evidence type="ECO:0000313" key="8">
    <source>
        <dbReference type="EMBL" id="HAU4359200.1"/>
    </source>
</evidence>
<sequence length="165" mass="18743">MEMNKKVASGSEREISLNRQFEDALGNLQCVLVARRSLINPDGINWPQYDTLYILRQFQPMTPSAIGEKLGFARSKMSKILRMLKDKHFVEQESAESDKREMLTRITEKGIEFLNSAESSRRIMAEQVASCMSQGEIAIFAELCTRAANILHENIKGKLEDTSEN</sequence>
<reference evidence="5" key="1">
    <citation type="journal article" date="2014" name="Proc. Natl. Acad. Sci. U.S.A.">
        <title>Enterotoxicity of a nonribosomal peptide causes antibiotic-associated colitis.</title>
        <authorList>
            <person name="Schneditz G."/>
            <person name="Rentner J."/>
            <person name="Roier S."/>
            <person name="Pletz J."/>
            <person name="Herzog K.A."/>
            <person name="Bucker R."/>
            <person name="Troeger H."/>
            <person name="Schild S."/>
            <person name="Weber H."/>
            <person name="Breinbauer R."/>
            <person name="Gorkiewicz G."/>
            <person name="Hogenauer C."/>
            <person name="Zechner E.L."/>
        </authorList>
    </citation>
    <scope>NUCLEOTIDE SEQUENCE</scope>
    <source>
        <strain evidence="5">AHC-6</strain>
    </source>
</reference>
<organism evidence="5">
    <name type="scientific">Klebsiella oxytoca</name>
    <dbReference type="NCBI Taxonomy" id="571"/>
    <lineage>
        <taxon>Bacteria</taxon>
        <taxon>Pseudomonadati</taxon>
        <taxon>Pseudomonadota</taxon>
        <taxon>Gammaproteobacteria</taxon>
        <taxon>Enterobacterales</taxon>
        <taxon>Enterobacteriaceae</taxon>
        <taxon>Klebsiella/Raoultella group</taxon>
        <taxon>Klebsiella</taxon>
    </lineage>
</organism>
<evidence type="ECO:0000313" key="9">
    <source>
        <dbReference type="EMBL" id="MBQ0598500.1"/>
    </source>
</evidence>
<dbReference type="EMBL" id="ABNOCX020000002">
    <property type="protein sequence ID" value="EML7080827.1"/>
    <property type="molecule type" value="Genomic_DNA"/>
</dbReference>
<dbReference type="PANTHER" id="PTHR42756">
    <property type="entry name" value="TRANSCRIPTIONAL REGULATOR, MARR"/>
    <property type="match status" value="1"/>
</dbReference>
<dbReference type="PRINTS" id="PR00598">
    <property type="entry name" value="HTHMARR"/>
</dbReference>
<dbReference type="Gene3D" id="1.10.10.10">
    <property type="entry name" value="Winged helix-like DNA-binding domain superfamily/Winged helix DNA-binding domain"/>
    <property type="match status" value="1"/>
</dbReference>
<evidence type="ECO:0000256" key="2">
    <source>
        <dbReference type="ARBA" id="ARBA00023125"/>
    </source>
</evidence>
<evidence type="ECO:0000313" key="6">
    <source>
        <dbReference type="EMBL" id="EML7080827.1"/>
    </source>
</evidence>
<evidence type="ECO:0000313" key="7">
    <source>
        <dbReference type="EMBL" id="HAT1684490.1"/>
    </source>
</evidence>
<dbReference type="EMBL" id="HG425356">
    <property type="protein sequence ID" value="CDG76960.1"/>
    <property type="molecule type" value="Genomic_DNA"/>
</dbReference>